<sequence length="108" mass="12347">MRWFLLFIGWSSVVGSFADGALGLYALWVVVQSSGNEVLMSLDAFIKQHVAFIYWLKQLAYYVMPNGFVTWVFSLPALVYFPIRLVTSIVIGWWALKKAAELSTHRQL</sequence>
<organism evidence="2 3">
    <name type="scientific">Pseudoalteromonas amylolytica</name>
    <dbReference type="NCBI Taxonomy" id="1859457"/>
    <lineage>
        <taxon>Bacteria</taxon>
        <taxon>Pseudomonadati</taxon>
        <taxon>Pseudomonadota</taxon>
        <taxon>Gammaproteobacteria</taxon>
        <taxon>Alteromonadales</taxon>
        <taxon>Pseudoalteromonadaceae</taxon>
        <taxon>Pseudoalteromonas</taxon>
    </lineage>
</organism>
<dbReference type="AlphaFoldDB" id="A0A1S1MLZ4"/>
<protein>
    <submittedName>
        <fullName evidence="2">Uncharacterized protein</fullName>
    </submittedName>
</protein>
<evidence type="ECO:0000256" key="1">
    <source>
        <dbReference type="SAM" id="Phobius"/>
    </source>
</evidence>
<feature type="transmembrane region" description="Helical" evidence="1">
    <location>
        <begin position="68"/>
        <end position="96"/>
    </location>
</feature>
<reference evidence="2 3" key="1">
    <citation type="submission" date="2016-09" db="EMBL/GenBank/DDBJ databases">
        <title>Pseudoalteromonas amylolytica sp. nov., isolated from the surface seawater.</title>
        <authorList>
            <person name="Wu Y.-H."/>
            <person name="Cheng H."/>
            <person name="Jin X.-B."/>
            <person name="Wang C.-S."/>
            <person name="Xu X.-W."/>
        </authorList>
    </citation>
    <scope>NUCLEOTIDE SEQUENCE [LARGE SCALE GENOMIC DNA]</scope>
    <source>
        <strain evidence="2 3">JW1</strain>
    </source>
</reference>
<keyword evidence="3" id="KW-1185">Reference proteome</keyword>
<comment type="caution">
    <text evidence="2">The sequence shown here is derived from an EMBL/GenBank/DDBJ whole genome shotgun (WGS) entry which is preliminary data.</text>
</comment>
<dbReference type="OrthoDB" id="6268459at2"/>
<evidence type="ECO:0000313" key="2">
    <source>
        <dbReference type="EMBL" id="OHU88792.1"/>
    </source>
</evidence>
<gene>
    <name evidence="2" type="ORF">BET10_18400</name>
</gene>
<name>A0A1S1MLZ4_9GAMM</name>
<accession>A0A1S1MLZ4</accession>
<evidence type="ECO:0000313" key="3">
    <source>
        <dbReference type="Proteomes" id="UP000179786"/>
    </source>
</evidence>
<dbReference type="Proteomes" id="UP000179786">
    <property type="component" value="Unassembled WGS sequence"/>
</dbReference>
<dbReference type="EMBL" id="MKJU01000030">
    <property type="protein sequence ID" value="OHU88792.1"/>
    <property type="molecule type" value="Genomic_DNA"/>
</dbReference>
<keyword evidence="1" id="KW-1133">Transmembrane helix</keyword>
<proteinExistence type="predicted"/>
<keyword evidence="1" id="KW-0472">Membrane</keyword>
<keyword evidence="1" id="KW-0812">Transmembrane</keyword>
<dbReference type="STRING" id="1859457.BET10_18400"/>
<dbReference type="RefSeq" id="WP_070986704.1">
    <property type="nucleotide sequence ID" value="NZ_MKJU01000030.1"/>
</dbReference>